<sequence length="154" mass="17316">MITAQTNPALPLTLRPEMTASLMAETGLDGQMLHDLVHGFYERVRNDTLLGPVFAERIADWGPHLEKMVAFWHSVALMTGTYKGAPMPAHVALPVEWRHFERWLALFREAAAEICPPEGAAHVIERAERIARSLHMAIEDHKDLQRDPAAPPRL</sequence>
<keyword evidence="1" id="KW-0813">Transport</keyword>
<dbReference type="Pfam" id="PF01152">
    <property type="entry name" value="Bac_globin"/>
    <property type="match status" value="1"/>
</dbReference>
<evidence type="ECO:0000256" key="3">
    <source>
        <dbReference type="ARBA" id="ARBA00022723"/>
    </source>
</evidence>
<reference evidence="5 6" key="1">
    <citation type="submission" date="2018-11" db="EMBL/GenBank/DDBJ databases">
        <authorList>
            <person name="Criscuolo A."/>
        </authorList>
    </citation>
    <scope>NUCLEOTIDE SEQUENCE [LARGE SCALE GENOMIC DNA]</scope>
    <source>
        <strain evidence="5">ACIP111625</strain>
    </source>
</reference>
<dbReference type="Proteomes" id="UP000277498">
    <property type="component" value="Unassembled WGS sequence"/>
</dbReference>
<evidence type="ECO:0000256" key="4">
    <source>
        <dbReference type="ARBA" id="ARBA00023004"/>
    </source>
</evidence>
<dbReference type="InterPro" id="IPR001486">
    <property type="entry name" value="Hemoglobin_trunc"/>
</dbReference>
<dbReference type="GO" id="GO:0046872">
    <property type="term" value="F:metal ion binding"/>
    <property type="evidence" value="ECO:0007669"/>
    <property type="project" value="UniProtKB-KW"/>
</dbReference>
<gene>
    <name evidence="5" type="primary">ctb_2</name>
    <name evidence="5" type="ORF">XINFAN_04058</name>
</gene>
<dbReference type="RefSeq" id="WP_233141327.1">
    <property type="nucleotide sequence ID" value="NZ_UXAW01000134.1"/>
</dbReference>
<dbReference type="AlphaFoldDB" id="A0A3P5XU53"/>
<keyword evidence="3" id="KW-0479">Metal-binding</keyword>
<dbReference type="EMBL" id="UXAW01000134">
    <property type="protein sequence ID" value="VDC33829.1"/>
    <property type="molecule type" value="Genomic_DNA"/>
</dbReference>
<keyword evidence="2" id="KW-0349">Heme</keyword>
<dbReference type="CDD" id="cd08916">
    <property type="entry name" value="TrHb3_P"/>
    <property type="match status" value="1"/>
</dbReference>
<keyword evidence="4" id="KW-0408">Iron</keyword>
<keyword evidence="6" id="KW-1185">Reference proteome</keyword>
<accession>A0A3P5XU53</accession>
<protein>
    <submittedName>
        <fullName evidence="5">Group 3 truncated hemoglobin ctb</fullName>
    </submittedName>
</protein>
<dbReference type="SUPFAM" id="SSF46458">
    <property type="entry name" value="Globin-like"/>
    <property type="match status" value="1"/>
</dbReference>
<evidence type="ECO:0000256" key="2">
    <source>
        <dbReference type="ARBA" id="ARBA00022617"/>
    </source>
</evidence>
<dbReference type="InterPro" id="IPR012292">
    <property type="entry name" value="Globin/Proto"/>
</dbReference>
<dbReference type="GO" id="GO:0019825">
    <property type="term" value="F:oxygen binding"/>
    <property type="evidence" value="ECO:0007669"/>
    <property type="project" value="InterPro"/>
</dbReference>
<dbReference type="GO" id="GO:0020037">
    <property type="term" value="F:heme binding"/>
    <property type="evidence" value="ECO:0007669"/>
    <property type="project" value="InterPro"/>
</dbReference>
<evidence type="ECO:0000256" key="1">
    <source>
        <dbReference type="ARBA" id="ARBA00022448"/>
    </source>
</evidence>
<name>A0A3P5XU53_9RHOB</name>
<proteinExistence type="predicted"/>
<evidence type="ECO:0000313" key="5">
    <source>
        <dbReference type="EMBL" id="VDC33829.1"/>
    </source>
</evidence>
<evidence type="ECO:0000313" key="6">
    <source>
        <dbReference type="Proteomes" id="UP000277498"/>
    </source>
</evidence>
<organism evidence="5 6">
    <name type="scientific">Pseudogemmobacter humi</name>
    <dbReference type="NCBI Taxonomy" id="2483812"/>
    <lineage>
        <taxon>Bacteria</taxon>
        <taxon>Pseudomonadati</taxon>
        <taxon>Pseudomonadota</taxon>
        <taxon>Alphaproteobacteria</taxon>
        <taxon>Rhodobacterales</taxon>
        <taxon>Paracoccaceae</taxon>
        <taxon>Pseudogemmobacter</taxon>
    </lineage>
</organism>
<dbReference type="InterPro" id="IPR009050">
    <property type="entry name" value="Globin-like_sf"/>
</dbReference>
<dbReference type="Gene3D" id="1.10.490.10">
    <property type="entry name" value="Globins"/>
    <property type="match status" value="1"/>
</dbReference>